<protein>
    <submittedName>
        <fullName evidence="1">Uncharacterized protein</fullName>
    </submittedName>
</protein>
<keyword evidence="2" id="KW-1185">Reference proteome</keyword>
<proteinExistence type="predicted"/>
<reference evidence="1" key="2">
    <citation type="submission" date="2022-01" db="EMBL/GenBank/DDBJ databases">
        <authorList>
            <person name="Yamashiro T."/>
            <person name="Shiraishi A."/>
            <person name="Satake H."/>
            <person name="Nakayama K."/>
        </authorList>
    </citation>
    <scope>NUCLEOTIDE SEQUENCE</scope>
</reference>
<comment type="caution">
    <text evidence="1">The sequence shown here is derived from an EMBL/GenBank/DDBJ whole genome shotgun (WGS) entry which is preliminary data.</text>
</comment>
<reference evidence="1" key="1">
    <citation type="journal article" date="2022" name="Int. J. Mol. Sci.">
        <title>Draft Genome of Tanacetum Coccineum: Genomic Comparison of Closely Related Tanacetum-Family Plants.</title>
        <authorList>
            <person name="Yamashiro T."/>
            <person name="Shiraishi A."/>
            <person name="Nakayama K."/>
            <person name="Satake H."/>
        </authorList>
    </citation>
    <scope>NUCLEOTIDE SEQUENCE</scope>
</reference>
<organism evidence="1 2">
    <name type="scientific">Tanacetum coccineum</name>
    <dbReference type="NCBI Taxonomy" id="301880"/>
    <lineage>
        <taxon>Eukaryota</taxon>
        <taxon>Viridiplantae</taxon>
        <taxon>Streptophyta</taxon>
        <taxon>Embryophyta</taxon>
        <taxon>Tracheophyta</taxon>
        <taxon>Spermatophyta</taxon>
        <taxon>Magnoliopsida</taxon>
        <taxon>eudicotyledons</taxon>
        <taxon>Gunneridae</taxon>
        <taxon>Pentapetalae</taxon>
        <taxon>asterids</taxon>
        <taxon>campanulids</taxon>
        <taxon>Asterales</taxon>
        <taxon>Asteraceae</taxon>
        <taxon>Asteroideae</taxon>
        <taxon>Anthemideae</taxon>
        <taxon>Anthemidinae</taxon>
        <taxon>Tanacetum</taxon>
    </lineage>
</organism>
<dbReference type="EMBL" id="BQNB010010092">
    <property type="protein sequence ID" value="GJS72617.1"/>
    <property type="molecule type" value="Genomic_DNA"/>
</dbReference>
<accession>A0ABQ4Y5I5</accession>
<name>A0ABQ4Y5I5_9ASTR</name>
<dbReference type="Proteomes" id="UP001151760">
    <property type="component" value="Unassembled WGS sequence"/>
</dbReference>
<evidence type="ECO:0000313" key="2">
    <source>
        <dbReference type="Proteomes" id="UP001151760"/>
    </source>
</evidence>
<gene>
    <name evidence="1" type="ORF">Tco_0705458</name>
</gene>
<sequence>MRSGDQANVPSAFIKNVVPRKTRSLTVADNIVKEQTADVEDTYAERGQKLKGLEVEDPVVQSLLDLRKGSKASRLESMKQMKQAIAGEGSSIAHNKYYEFENILATDSDATQDSSRSDVDEEKDVKLMILTILIWIYQKMNSKEMMMMQDMECSCIMLNETPANNLTDFMSHPVYTDAQTTSTVIYLEGNPELTSYISGASEVPLGTHVDVQATNILLQEMFPDETAHHNSFPPAITASYPTTKTQDISLQAKAKKLMQKSKKNIRKINFKWAVTQKFKKYDQKLEALTSINVSEAIDKAVHAKVLTKMKKLIPTHVPKVLAN</sequence>
<evidence type="ECO:0000313" key="1">
    <source>
        <dbReference type="EMBL" id="GJS72617.1"/>
    </source>
</evidence>